<keyword evidence="4 6" id="KW-1133">Transmembrane helix</keyword>
<dbReference type="Pfam" id="PF00375">
    <property type="entry name" value="SDF"/>
    <property type="match status" value="1"/>
</dbReference>
<evidence type="ECO:0000256" key="6">
    <source>
        <dbReference type="RuleBase" id="RU361216"/>
    </source>
</evidence>
<dbReference type="PANTHER" id="PTHR11958:SF63">
    <property type="entry name" value="AMINO ACID TRANSPORTER"/>
    <property type="match status" value="1"/>
</dbReference>
<dbReference type="GO" id="GO:0005886">
    <property type="term" value="C:plasma membrane"/>
    <property type="evidence" value="ECO:0007669"/>
    <property type="project" value="TreeGrafter"/>
</dbReference>
<proteinExistence type="inferred from homology"/>
<sequence length="467" mass="50531">MSKPQEVSAQSHVAFHEAERPREDAIRPWHQSLFASIKEPGSALQIVIAAILAIAIGVSVSATVGDIPEAVPIILKIPGDLWLRALRATVLPLIVTAIILAMQNLKSMAKDGAKLARWTIAWYILTTILAVVYSMILVDLVWRRLFTVVDGGSLDEADQAIVDERSENKPHDIVVQVFQSFIPSNIFSALANDNLLAILVTAVVVGLLIKGPDSSLLRGAKELERIVSIVITFLINIAPIGVFFLILANLFTLDIEDIGRNLGILIGGSVASMAIHLFIILPLLFFVIVRKNPYTHWMKGSPAWVTAWGTASSAATLPVTLRCVRASGVPETVAKFTVSLGTLINMDGTAIYFPMVVVFLAATQGMTLNAGDYTIIVLLSTLSSIATTPIPSSSLVLTVMIANSVGVPITGMYALVIAFDWLIDRFRTMVNVSGDLFAATILQKLSGINEEDILEDSLEGTRREPRE</sequence>
<evidence type="ECO:0000256" key="1">
    <source>
        <dbReference type="ARBA" id="ARBA00004141"/>
    </source>
</evidence>
<comment type="subcellular location">
    <subcellularLocation>
        <location evidence="1 6">Membrane</location>
        <topology evidence="1 6">Multi-pass membrane protein</topology>
    </subcellularLocation>
</comment>
<comment type="similarity">
    <text evidence="6">Belongs to the dicarboxylate/amino acid:cation symporter (DAACS) (TC 2.A.23) family.</text>
</comment>
<dbReference type="PRINTS" id="PR00173">
    <property type="entry name" value="EDTRNSPORT"/>
</dbReference>
<evidence type="ECO:0000313" key="7">
    <source>
        <dbReference type="EMBL" id="KAK7049710.1"/>
    </source>
</evidence>
<dbReference type="InterPro" id="IPR036458">
    <property type="entry name" value="Na:dicarbo_symporter_sf"/>
</dbReference>
<feature type="transmembrane region" description="Helical" evidence="6">
    <location>
        <begin position="186"/>
        <end position="209"/>
    </location>
</feature>
<dbReference type="PANTHER" id="PTHR11958">
    <property type="entry name" value="SODIUM/DICARBOXYLATE SYMPORTER-RELATED"/>
    <property type="match status" value="1"/>
</dbReference>
<protein>
    <recommendedName>
        <fullName evidence="6">Amino acid transporter</fullName>
    </recommendedName>
</protein>
<reference evidence="7 8" key="1">
    <citation type="submission" date="2024-01" db="EMBL/GenBank/DDBJ databases">
        <title>A draft genome for a cacao thread blight-causing isolate of Paramarasmius palmivorus.</title>
        <authorList>
            <person name="Baruah I.K."/>
            <person name="Bukari Y."/>
            <person name="Amoako-Attah I."/>
            <person name="Meinhardt L.W."/>
            <person name="Bailey B.A."/>
            <person name="Cohen S.P."/>
        </authorList>
    </citation>
    <scope>NUCLEOTIDE SEQUENCE [LARGE SCALE GENOMIC DNA]</scope>
    <source>
        <strain evidence="7 8">GH-12</strain>
    </source>
</reference>
<dbReference type="Gene3D" id="1.10.3860.10">
    <property type="entry name" value="Sodium:dicarboxylate symporter"/>
    <property type="match status" value="1"/>
</dbReference>
<dbReference type="GO" id="GO:0015501">
    <property type="term" value="F:glutamate:sodium symporter activity"/>
    <property type="evidence" value="ECO:0007669"/>
    <property type="project" value="TreeGrafter"/>
</dbReference>
<dbReference type="GO" id="GO:0015175">
    <property type="term" value="F:neutral L-amino acid transmembrane transporter activity"/>
    <property type="evidence" value="ECO:0007669"/>
    <property type="project" value="TreeGrafter"/>
</dbReference>
<organism evidence="7 8">
    <name type="scientific">Paramarasmius palmivorus</name>
    <dbReference type="NCBI Taxonomy" id="297713"/>
    <lineage>
        <taxon>Eukaryota</taxon>
        <taxon>Fungi</taxon>
        <taxon>Dikarya</taxon>
        <taxon>Basidiomycota</taxon>
        <taxon>Agaricomycotina</taxon>
        <taxon>Agaricomycetes</taxon>
        <taxon>Agaricomycetidae</taxon>
        <taxon>Agaricales</taxon>
        <taxon>Marasmiineae</taxon>
        <taxon>Marasmiaceae</taxon>
        <taxon>Paramarasmius</taxon>
    </lineage>
</organism>
<evidence type="ECO:0000256" key="4">
    <source>
        <dbReference type="ARBA" id="ARBA00022989"/>
    </source>
</evidence>
<feature type="transmembrane region" description="Helical" evidence="6">
    <location>
        <begin position="85"/>
        <end position="103"/>
    </location>
</feature>
<evidence type="ECO:0000313" key="8">
    <source>
        <dbReference type="Proteomes" id="UP001383192"/>
    </source>
</evidence>
<dbReference type="EMBL" id="JAYKXP010000016">
    <property type="protein sequence ID" value="KAK7049710.1"/>
    <property type="molecule type" value="Genomic_DNA"/>
</dbReference>
<feature type="transmembrane region" description="Helical" evidence="6">
    <location>
        <begin position="263"/>
        <end position="289"/>
    </location>
</feature>
<feature type="transmembrane region" description="Helical" evidence="6">
    <location>
        <begin position="229"/>
        <end position="251"/>
    </location>
</feature>
<accession>A0AAW0DEG8</accession>
<evidence type="ECO:0000256" key="3">
    <source>
        <dbReference type="ARBA" id="ARBA00022692"/>
    </source>
</evidence>
<keyword evidence="6" id="KW-0769">Symport</keyword>
<keyword evidence="5 6" id="KW-0472">Membrane</keyword>
<keyword evidence="8" id="KW-1185">Reference proteome</keyword>
<evidence type="ECO:0000256" key="2">
    <source>
        <dbReference type="ARBA" id="ARBA00022448"/>
    </source>
</evidence>
<keyword evidence="3 6" id="KW-0812">Transmembrane</keyword>
<dbReference type="GO" id="GO:0005313">
    <property type="term" value="F:L-glutamate transmembrane transporter activity"/>
    <property type="evidence" value="ECO:0007669"/>
    <property type="project" value="TreeGrafter"/>
</dbReference>
<dbReference type="InterPro" id="IPR050746">
    <property type="entry name" value="DAACS"/>
</dbReference>
<dbReference type="AlphaFoldDB" id="A0AAW0DEG8"/>
<feature type="transmembrane region" description="Helical" evidence="6">
    <location>
        <begin position="43"/>
        <end position="65"/>
    </location>
</feature>
<feature type="transmembrane region" description="Helical" evidence="6">
    <location>
        <begin position="396"/>
        <end position="419"/>
    </location>
</feature>
<name>A0AAW0DEG8_9AGAR</name>
<dbReference type="SUPFAM" id="SSF118215">
    <property type="entry name" value="Proton glutamate symport protein"/>
    <property type="match status" value="1"/>
</dbReference>
<comment type="caution">
    <text evidence="7">The sequence shown here is derived from an EMBL/GenBank/DDBJ whole genome shotgun (WGS) entry which is preliminary data.</text>
</comment>
<gene>
    <name evidence="7" type="ORF">VNI00_005741</name>
</gene>
<dbReference type="InterPro" id="IPR001991">
    <property type="entry name" value="Na-dicarboxylate_symporter"/>
</dbReference>
<keyword evidence="2 6" id="KW-0813">Transport</keyword>
<dbReference type="Proteomes" id="UP001383192">
    <property type="component" value="Unassembled WGS sequence"/>
</dbReference>
<evidence type="ECO:0000256" key="5">
    <source>
        <dbReference type="ARBA" id="ARBA00023136"/>
    </source>
</evidence>
<feature type="transmembrane region" description="Helical" evidence="6">
    <location>
        <begin position="115"/>
        <end position="136"/>
    </location>
</feature>